<dbReference type="AlphaFoldDB" id="A0A1G8NZ74"/>
<evidence type="ECO:0000256" key="1">
    <source>
        <dbReference type="SAM" id="MobiDB-lite"/>
    </source>
</evidence>
<dbReference type="RefSeq" id="WP_084308570.1">
    <property type="nucleotide sequence ID" value="NZ_FNDG01000026.1"/>
</dbReference>
<dbReference type="InterPro" id="IPR017592">
    <property type="entry name" value="Pilus_assmbl_Flp-typ_CpaB"/>
</dbReference>
<evidence type="ECO:0000313" key="4">
    <source>
        <dbReference type="Proteomes" id="UP000198606"/>
    </source>
</evidence>
<dbReference type="Pfam" id="PF16976">
    <property type="entry name" value="RcpC"/>
    <property type="match status" value="1"/>
</dbReference>
<feature type="domain" description="SAF" evidence="2">
    <location>
        <begin position="51"/>
        <end position="117"/>
    </location>
</feature>
<dbReference type="NCBIfam" id="TIGR03177">
    <property type="entry name" value="pilus_cpaB"/>
    <property type="match status" value="1"/>
</dbReference>
<gene>
    <name evidence="3" type="ORF">SAMN05216588_12675</name>
</gene>
<name>A0A1G8NZ74_9GAMM</name>
<evidence type="ECO:0000259" key="2">
    <source>
        <dbReference type="SMART" id="SM00858"/>
    </source>
</evidence>
<dbReference type="Proteomes" id="UP000198606">
    <property type="component" value="Unassembled WGS sequence"/>
</dbReference>
<accession>A0A1G8NZ74</accession>
<sequence>MKTPSVLLLAGTLLVAGSAALLARVLLTPPPPPPAHVVESKPVEQPKPSHPSILVASRDLQPGDFIDPSALRWQASDTAHDDRLYFVEGDEESRHLTGASVRQPIAAGAPLTSNLVVKANEPGFIATVIKPGMRAIAVPTSNSASLYSMISLGDRVDVLVNLQRDQEQTQDATLQTPRLAAQTLLQDVRVLSINNRMRSPLQPRPEADAKNNKNPDAYPDSYPEVVTLEVPPVYAERLALANQIGTLQLLLRSSLEPSTGQATPGTQRVTTLAQTTRIYEASAPAVSEVNTFRGDAATAVQFGSR</sequence>
<dbReference type="STRING" id="29435.SAMN05216588_12675"/>
<dbReference type="CDD" id="cd11614">
    <property type="entry name" value="SAF_CpaB_FlgA_like"/>
    <property type="match status" value="1"/>
</dbReference>
<feature type="region of interest" description="Disordered" evidence="1">
    <location>
        <begin position="195"/>
        <end position="222"/>
    </location>
</feature>
<protein>
    <submittedName>
        <fullName evidence="3">Pilus assembly protein CpaB</fullName>
    </submittedName>
</protein>
<dbReference type="InterPro" id="IPR013974">
    <property type="entry name" value="SAF"/>
</dbReference>
<dbReference type="Pfam" id="PF08666">
    <property type="entry name" value="SAF"/>
    <property type="match status" value="1"/>
</dbReference>
<dbReference type="InterPro" id="IPR031571">
    <property type="entry name" value="RcpC_dom"/>
</dbReference>
<proteinExistence type="predicted"/>
<organism evidence="3 4">
    <name type="scientific">Phytopseudomonas flavescens</name>
    <dbReference type="NCBI Taxonomy" id="29435"/>
    <lineage>
        <taxon>Bacteria</taxon>
        <taxon>Pseudomonadati</taxon>
        <taxon>Pseudomonadota</taxon>
        <taxon>Gammaproteobacteria</taxon>
        <taxon>Pseudomonadales</taxon>
        <taxon>Pseudomonadaceae</taxon>
        <taxon>Phytopseudomonas</taxon>
    </lineage>
</organism>
<reference evidence="3 4" key="1">
    <citation type="submission" date="2016-10" db="EMBL/GenBank/DDBJ databases">
        <authorList>
            <person name="de Groot N.N."/>
        </authorList>
    </citation>
    <scope>NUCLEOTIDE SEQUENCE [LARGE SCALE GENOMIC DNA]</scope>
    <source>
        <strain evidence="3 4">LMG 18387</strain>
    </source>
</reference>
<dbReference type="EMBL" id="FNDG01000026">
    <property type="protein sequence ID" value="SDI85544.1"/>
    <property type="molecule type" value="Genomic_DNA"/>
</dbReference>
<evidence type="ECO:0000313" key="3">
    <source>
        <dbReference type="EMBL" id="SDI85544.1"/>
    </source>
</evidence>
<dbReference type="SMART" id="SM00858">
    <property type="entry name" value="SAF"/>
    <property type="match status" value="1"/>
</dbReference>